<protein>
    <submittedName>
        <fullName evidence="3">Uncharacterized protein</fullName>
    </submittedName>
</protein>
<dbReference type="OrthoDB" id="8001404at2"/>
<proteinExistence type="inferred from homology"/>
<evidence type="ECO:0000256" key="2">
    <source>
        <dbReference type="SAM" id="SignalP"/>
    </source>
</evidence>
<dbReference type="PANTHER" id="PTHR34001:SF3">
    <property type="entry name" value="BLL7405 PROTEIN"/>
    <property type="match status" value="1"/>
</dbReference>
<dbReference type="RefSeq" id="WP_106335974.1">
    <property type="nucleotide sequence ID" value="NZ_PVZS01000006.1"/>
</dbReference>
<reference evidence="4" key="1">
    <citation type="submission" date="2018-03" db="EMBL/GenBank/DDBJ databases">
        <authorList>
            <person name="Sun L."/>
            <person name="Liu H."/>
            <person name="Chen W."/>
            <person name="Huang K."/>
            <person name="Liu W."/>
            <person name="Gao X."/>
        </authorList>
    </citation>
    <scope>NUCLEOTIDE SEQUENCE [LARGE SCALE GENOMIC DNA]</scope>
    <source>
        <strain evidence="4">SH9</strain>
    </source>
</reference>
<dbReference type="EMBL" id="PVZS01000006">
    <property type="protein sequence ID" value="PSC05731.1"/>
    <property type="molecule type" value="Genomic_DNA"/>
</dbReference>
<evidence type="ECO:0000256" key="1">
    <source>
        <dbReference type="ARBA" id="ARBA00038306"/>
    </source>
</evidence>
<dbReference type="Proteomes" id="UP000239772">
    <property type="component" value="Unassembled WGS sequence"/>
</dbReference>
<feature type="chain" id="PRO_5015599493" evidence="2">
    <location>
        <begin position="21"/>
        <end position="275"/>
    </location>
</feature>
<keyword evidence="4" id="KW-1185">Reference proteome</keyword>
<dbReference type="Gene3D" id="2.40.160.20">
    <property type="match status" value="1"/>
</dbReference>
<keyword evidence="2" id="KW-0732">Signal</keyword>
<comment type="similarity">
    <text evidence="1">Belongs to the Omp25/RopB family.</text>
</comment>
<dbReference type="SUPFAM" id="SSF56925">
    <property type="entry name" value="OMPA-like"/>
    <property type="match status" value="1"/>
</dbReference>
<dbReference type="InterPro" id="IPR011250">
    <property type="entry name" value="OMP/PagP_B-barrel"/>
</dbReference>
<evidence type="ECO:0000313" key="3">
    <source>
        <dbReference type="EMBL" id="PSC05731.1"/>
    </source>
</evidence>
<gene>
    <name evidence="3" type="ORF">SLNSH_07055</name>
</gene>
<dbReference type="PANTHER" id="PTHR34001">
    <property type="entry name" value="BLL7405 PROTEIN"/>
    <property type="match status" value="1"/>
</dbReference>
<sequence length="275" mass="29100">MRIVALAALVAAAVPTLARAADYLPLPPVSHIPGPAPEFNWEGLYGGIHVGYDSGDFSASNLGRELSIIAYKDYEIAPQATSLVHLGSSSRQTMSLGGFVGQNWSFDDAVFGVEAEYVRPKSKLVGSSYYDYNYLIGLSALDRWAVAATATGGAGATDYGILKIRGGYAMGRFLPFAGIGLAVGRLESVGYLNGVIRQDTRNQATDPWTIGAPIPISAAIKKSGYAPGLALSAGVDYAPVDNVFLRAQYQYVGFADFKGQRVQLNTVSLGAGVKY</sequence>
<name>A0A2T1HVQ7_9HYPH</name>
<feature type="signal peptide" evidence="2">
    <location>
        <begin position="1"/>
        <end position="20"/>
    </location>
</feature>
<dbReference type="InterPro" id="IPR051692">
    <property type="entry name" value="OMP-like"/>
</dbReference>
<comment type="caution">
    <text evidence="3">The sequence shown here is derived from an EMBL/GenBank/DDBJ whole genome shotgun (WGS) entry which is preliminary data.</text>
</comment>
<evidence type="ECO:0000313" key="4">
    <source>
        <dbReference type="Proteomes" id="UP000239772"/>
    </source>
</evidence>
<dbReference type="AlphaFoldDB" id="A0A2T1HVQ7"/>
<organism evidence="3 4">
    <name type="scientific">Alsobacter soli</name>
    <dbReference type="NCBI Taxonomy" id="2109933"/>
    <lineage>
        <taxon>Bacteria</taxon>
        <taxon>Pseudomonadati</taxon>
        <taxon>Pseudomonadota</taxon>
        <taxon>Alphaproteobacteria</taxon>
        <taxon>Hyphomicrobiales</taxon>
        <taxon>Alsobacteraceae</taxon>
        <taxon>Alsobacter</taxon>
    </lineage>
</organism>
<accession>A0A2T1HVQ7</accession>